<sequence length="141" mass="16380">MARFLKSLFSNNDKKSDLHDAPSEDIPPQDMKRKYSMSRSGRLKQSNKKRHSLSLELYGENYQQADKPKSMEYHVNNPPIFEVKTHQRKKSSDSKTSQDSNRSLSVRQRTLERGSEEKNQRTSTDIFLQEIDNAFDVIGKS</sequence>
<evidence type="ECO:0000313" key="2">
    <source>
        <dbReference type="Proteomes" id="UP001652740"/>
    </source>
</evidence>
<evidence type="ECO:0000256" key="1">
    <source>
        <dbReference type="SAM" id="MobiDB-lite"/>
    </source>
</evidence>
<proteinExistence type="predicted"/>
<feature type="compositionally biased region" description="Basic and acidic residues" evidence="1">
    <location>
        <begin position="12"/>
        <end position="22"/>
    </location>
</feature>
<feature type="region of interest" description="Disordered" evidence="1">
    <location>
        <begin position="1"/>
        <end position="55"/>
    </location>
</feature>
<dbReference type="KEGG" id="gmw:113514310"/>
<dbReference type="RefSeq" id="XP_026754162.1">
    <property type="nucleotide sequence ID" value="XM_026898361.3"/>
</dbReference>
<name>A0A6J1WQR5_GALME</name>
<dbReference type="Proteomes" id="UP001652740">
    <property type="component" value="Unplaced"/>
</dbReference>
<protein>
    <submittedName>
        <fullName evidence="3">Uncharacterized protein LOC113514310</fullName>
    </submittedName>
</protein>
<feature type="compositionally biased region" description="Basic and acidic residues" evidence="1">
    <location>
        <begin position="109"/>
        <end position="120"/>
    </location>
</feature>
<evidence type="ECO:0000313" key="3">
    <source>
        <dbReference type="RefSeq" id="XP_026754162.1"/>
    </source>
</evidence>
<feature type="region of interest" description="Disordered" evidence="1">
    <location>
        <begin position="67"/>
        <end position="124"/>
    </location>
</feature>
<dbReference type="GeneID" id="113514310"/>
<accession>A0A6J1WQR5</accession>
<gene>
    <name evidence="3" type="primary">LOC113514310</name>
</gene>
<feature type="compositionally biased region" description="Basic residues" evidence="1">
    <location>
        <begin position="41"/>
        <end position="52"/>
    </location>
</feature>
<dbReference type="InParanoid" id="A0A6J1WQR5"/>
<dbReference type="OrthoDB" id="8122921at2759"/>
<feature type="compositionally biased region" description="Low complexity" evidence="1">
    <location>
        <begin position="94"/>
        <end position="103"/>
    </location>
</feature>
<keyword evidence="2" id="KW-1185">Reference proteome</keyword>
<reference evidence="3" key="1">
    <citation type="submission" date="2025-08" db="UniProtKB">
        <authorList>
            <consortium name="RefSeq"/>
        </authorList>
    </citation>
    <scope>IDENTIFICATION</scope>
    <source>
        <tissue evidence="3">Whole larvae</tissue>
    </source>
</reference>
<organism evidence="2 3">
    <name type="scientific">Galleria mellonella</name>
    <name type="common">Greater wax moth</name>
    <dbReference type="NCBI Taxonomy" id="7137"/>
    <lineage>
        <taxon>Eukaryota</taxon>
        <taxon>Metazoa</taxon>
        <taxon>Ecdysozoa</taxon>
        <taxon>Arthropoda</taxon>
        <taxon>Hexapoda</taxon>
        <taxon>Insecta</taxon>
        <taxon>Pterygota</taxon>
        <taxon>Neoptera</taxon>
        <taxon>Endopterygota</taxon>
        <taxon>Lepidoptera</taxon>
        <taxon>Glossata</taxon>
        <taxon>Ditrysia</taxon>
        <taxon>Pyraloidea</taxon>
        <taxon>Pyralidae</taxon>
        <taxon>Galleriinae</taxon>
        <taxon>Galleria</taxon>
    </lineage>
</organism>
<dbReference type="AlphaFoldDB" id="A0A6J1WQR5"/>